<comment type="similarity">
    <text evidence="8 9">Belongs to the TonB-dependent receptor family.</text>
</comment>
<keyword evidence="10" id="KW-0732">Signal</keyword>
<dbReference type="InterPro" id="IPR037066">
    <property type="entry name" value="Plug_dom_sf"/>
</dbReference>
<dbReference type="Gene3D" id="2.60.40.1120">
    <property type="entry name" value="Carboxypeptidase-like, regulatory domain"/>
    <property type="match status" value="1"/>
</dbReference>
<protein>
    <submittedName>
        <fullName evidence="13">TonB-dependent receptor</fullName>
    </submittedName>
</protein>
<dbReference type="Gene3D" id="2.170.130.10">
    <property type="entry name" value="TonB-dependent receptor, plug domain"/>
    <property type="match status" value="1"/>
</dbReference>
<dbReference type="Pfam" id="PF07715">
    <property type="entry name" value="Plug"/>
    <property type="match status" value="1"/>
</dbReference>
<evidence type="ECO:0000256" key="10">
    <source>
        <dbReference type="SAM" id="SignalP"/>
    </source>
</evidence>
<dbReference type="SUPFAM" id="SSF49464">
    <property type="entry name" value="Carboxypeptidase regulatory domain-like"/>
    <property type="match status" value="1"/>
</dbReference>
<dbReference type="InterPro" id="IPR023997">
    <property type="entry name" value="TonB-dep_OMP_SusC/RagA_CS"/>
</dbReference>
<evidence type="ECO:0000256" key="5">
    <source>
        <dbReference type="ARBA" id="ARBA00023077"/>
    </source>
</evidence>
<evidence type="ECO:0000256" key="7">
    <source>
        <dbReference type="ARBA" id="ARBA00023237"/>
    </source>
</evidence>
<keyword evidence="14" id="KW-1185">Reference proteome</keyword>
<dbReference type="InterPro" id="IPR039426">
    <property type="entry name" value="TonB-dep_rcpt-like"/>
</dbReference>
<comment type="caution">
    <text evidence="13">The sequence shown here is derived from an EMBL/GenBank/DDBJ whole genome shotgun (WGS) entry which is preliminary data.</text>
</comment>
<dbReference type="InterPro" id="IPR008969">
    <property type="entry name" value="CarboxyPept-like_regulatory"/>
</dbReference>
<dbReference type="PROSITE" id="PS52016">
    <property type="entry name" value="TONB_DEPENDENT_REC_3"/>
    <property type="match status" value="1"/>
</dbReference>
<dbReference type="InterPro" id="IPR000531">
    <property type="entry name" value="Beta-barrel_TonB"/>
</dbReference>
<sequence>MRSNFTQILTLLLAFIVQFSFAQEKTITGNVTDQGGVPLPGVNIVIKGTATGTQTDFDGNYSITAAEGQVLQFTYIGMTAIEKTVGASNTVDVVMANDTQALEEVVVLGYRTMDRSKVTGSSDQIQGGIVEDIPVVTVDQALQGKVAGVAISQTSGTPGSAQNIRIRGVSSITANNEPLYVIDGVPVMNSNISGSVEDDGSAGTGSSISPLAAINSKDIESITVLKDASATAAYGARGTNGVIVITTKKGKEGKVSFDFSSAIGIRNDAYNKRRPLTGAERIMLTEEAVYNSYSKDNDFTREEAYDFMIENNIGGTADWNGKEGDWYDALKNKNAMLQTYNLSARGGSEKSNFYASLGYNKTENTVVSNDFRRITGLLSVNQKLTKRLDFSTSINVSNTVQDALLEQGSYYGNPYLTRYYMSPYEQPYNEDGSYNTDINSSVFNTLYTLANDINRNNLTRGLINSALNWEVIDNLTFKTRFSIDYLSNDYKRYANRYHGDGEATNGYAESSVRKNYNWVSQSSLNYRFSINGDHNFDVTALFEYQKNEMSYVYGYGENFPADGLTNINSASANYDADSQYTNWKNVSYLGMLNYNYRGKYVLDFTYRREGSSRFFPGRRFGDFWSVGGAWNIDDEDFMDDTVFSKLRLRGSYGVTGNAGEKINQYQPLMDFNRSYTGNGAPYPSQYGNDYLSWEKAATTDVGLEFGVLDNRLTGSATYFRRRTYDLLQEVPLSLTTGFSDQTINVGEMVNKGVELQLDFDILRSEDFNWSVSANYATVKNEVTELALDQNGTPRNPDGSSSYKTTEIGLPVGAWYMPTWAGVDPQTGAPQWYVNGVDGEVTSNYSQAERVYQGASPLPKYTGGLSTQFKYKWFFLDASLYYAGGHKIYEQYAQHYFQTNRFTLGSNNGIEELLERWQQPGDITDVPKLQYATNDNFGRTSSRHLYDGDYIRLKDVTIGFNLPDTALEALGVDGVTFTLRGSNLATWVKDSGLKLDPEVRASGYTYLSTPPVKSYVFGVNVKF</sequence>
<gene>
    <name evidence="13" type="ORF">IBL28_21205</name>
</gene>
<dbReference type="InterPro" id="IPR012910">
    <property type="entry name" value="Plug_dom"/>
</dbReference>
<evidence type="ECO:0000256" key="4">
    <source>
        <dbReference type="ARBA" id="ARBA00022692"/>
    </source>
</evidence>
<dbReference type="InterPro" id="IPR023996">
    <property type="entry name" value="TonB-dep_OMP_SusC/RagA"/>
</dbReference>
<feature type="signal peptide" evidence="10">
    <location>
        <begin position="1"/>
        <end position="22"/>
    </location>
</feature>
<proteinExistence type="inferred from homology"/>
<keyword evidence="7 8" id="KW-0998">Cell outer membrane</keyword>
<dbReference type="Proteomes" id="UP000653730">
    <property type="component" value="Unassembled WGS sequence"/>
</dbReference>
<keyword evidence="4 8" id="KW-0812">Transmembrane</keyword>
<evidence type="ECO:0000259" key="12">
    <source>
        <dbReference type="Pfam" id="PF07715"/>
    </source>
</evidence>
<dbReference type="NCBIfam" id="TIGR04057">
    <property type="entry name" value="SusC_RagA_signa"/>
    <property type="match status" value="1"/>
</dbReference>
<evidence type="ECO:0000259" key="11">
    <source>
        <dbReference type="Pfam" id="PF00593"/>
    </source>
</evidence>
<dbReference type="GO" id="GO:0009279">
    <property type="term" value="C:cell outer membrane"/>
    <property type="evidence" value="ECO:0007669"/>
    <property type="project" value="UniProtKB-SubCell"/>
</dbReference>
<accession>A0A926JW73</accession>
<dbReference type="SUPFAM" id="SSF56935">
    <property type="entry name" value="Porins"/>
    <property type="match status" value="1"/>
</dbReference>
<evidence type="ECO:0000256" key="8">
    <source>
        <dbReference type="PROSITE-ProRule" id="PRU01360"/>
    </source>
</evidence>
<keyword evidence="2 8" id="KW-0813">Transport</keyword>
<dbReference type="AlphaFoldDB" id="A0A926JW73"/>
<evidence type="ECO:0000313" key="13">
    <source>
        <dbReference type="EMBL" id="MBC9798499.1"/>
    </source>
</evidence>
<evidence type="ECO:0000256" key="6">
    <source>
        <dbReference type="ARBA" id="ARBA00023136"/>
    </source>
</evidence>
<reference evidence="13 14" key="1">
    <citation type="submission" date="2020-09" db="EMBL/GenBank/DDBJ databases">
        <title>Sinomicrobium weinanense sp. nov., a halophilic bacteria isolated from saline-alkali soil.</title>
        <authorList>
            <person name="Wu P."/>
            <person name="Ren H."/>
            <person name="Mei Y."/>
            <person name="Liang Y."/>
            <person name="Chen Z."/>
        </authorList>
    </citation>
    <scope>NUCLEOTIDE SEQUENCE [LARGE SCALE GENOMIC DNA]</scope>
    <source>
        <strain evidence="13 14">FJxs</strain>
    </source>
</reference>
<dbReference type="EMBL" id="JACVDC010000124">
    <property type="protein sequence ID" value="MBC9798499.1"/>
    <property type="molecule type" value="Genomic_DNA"/>
</dbReference>
<keyword evidence="13" id="KW-0675">Receptor</keyword>
<feature type="chain" id="PRO_5037364711" evidence="10">
    <location>
        <begin position="23"/>
        <end position="1022"/>
    </location>
</feature>
<dbReference type="Gene3D" id="2.40.170.20">
    <property type="entry name" value="TonB-dependent receptor, beta-barrel domain"/>
    <property type="match status" value="1"/>
</dbReference>
<name>A0A926JW73_9FLAO</name>
<evidence type="ECO:0000256" key="9">
    <source>
        <dbReference type="RuleBase" id="RU003357"/>
    </source>
</evidence>
<evidence type="ECO:0000313" key="14">
    <source>
        <dbReference type="Proteomes" id="UP000653730"/>
    </source>
</evidence>
<comment type="subcellular location">
    <subcellularLocation>
        <location evidence="1 8">Cell outer membrane</location>
        <topology evidence="1 8">Multi-pass membrane protein</topology>
    </subcellularLocation>
</comment>
<keyword evidence="3 8" id="KW-1134">Transmembrane beta strand</keyword>
<dbReference type="Pfam" id="PF00593">
    <property type="entry name" value="TonB_dep_Rec_b-barrel"/>
    <property type="match status" value="1"/>
</dbReference>
<dbReference type="Pfam" id="PF13715">
    <property type="entry name" value="CarbopepD_reg_2"/>
    <property type="match status" value="1"/>
</dbReference>
<evidence type="ECO:0000256" key="3">
    <source>
        <dbReference type="ARBA" id="ARBA00022452"/>
    </source>
</evidence>
<keyword evidence="6 8" id="KW-0472">Membrane</keyword>
<evidence type="ECO:0000256" key="2">
    <source>
        <dbReference type="ARBA" id="ARBA00022448"/>
    </source>
</evidence>
<dbReference type="InterPro" id="IPR036942">
    <property type="entry name" value="Beta-barrel_TonB_sf"/>
</dbReference>
<dbReference type="RefSeq" id="WP_187967616.1">
    <property type="nucleotide sequence ID" value="NZ_JACVDC010000124.1"/>
</dbReference>
<dbReference type="NCBIfam" id="TIGR04056">
    <property type="entry name" value="OMP_RagA_SusC"/>
    <property type="match status" value="1"/>
</dbReference>
<feature type="domain" description="TonB-dependent receptor-like beta-barrel" evidence="11">
    <location>
        <begin position="419"/>
        <end position="905"/>
    </location>
</feature>
<keyword evidence="5 9" id="KW-0798">TonB box</keyword>
<evidence type="ECO:0000256" key="1">
    <source>
        <dbReference type="ARBA" id="ARBA00004571"/>
    </source>
</evidence>
<feature type="domain" description="TonB-dependent receptor plug" evidence="12">
    <location>
        <begin position="116"/>
        <end position="242"/>
    </location>
</feature>
<organism evidence="13 14">
    <name type="scientific">Sinomicrobium weinanense</name>
    <dbReference type="NCBI Taxonomy" id="2842200"/>
    <lineage>
        <taxon>Bacteria</taxon>
        <taxon>Pseudomonadati</taxon>
        <taxon>Bacteroidota</taxon>
        <taxon>Flavobacteriia</taxon>
        <taxon>Flavobacteriales</taxon>
        <taxon>Flavobacteriaceae</taxon>
        <taxon>Sinomicrobium</taxon>
    </lineage>
</organism>